<protein>
    <recommendedName>
        <fullName evidence="4">Endonuclease/exonuclease/phosphatase domain-containing protein</fullName>
    </recommendedName>
</protein>
<name>A0A1Q9F1J0_SYMMI</name>
<dbReference type="Proteomes" id="UP000186817">
    <property type="component" value="Unassembled WGS sequence"/>
</dbReference>
<evidence type="ECO:0008006" key="4">
    <source>
        <dbReference type="Google" id="ProtNLM"/>
    </source>
</evidence>
<proteinExistence type="predicted"/>
<dbReference type="SUPFAM" id="SSF56219">
    <property type="entry name" value="DNase I-like"/>
    <property type="match status" value="1"/>
</dbReference>
<evidence type="ECO:0000256" key="1">
    <source>
        <dbReference type="SAM" id="MobiDB-lite"/>
    </source>
</evidence>
<accession>A0A1Q9F1J0</accession>
<feature type="compositionally biased region" description="Polar residues" evidence="1">
    <location>
        <begin position="403"/>
        <end position="416"/>
    </location>
</feature>
<comment type="caution">
    <text evidence="2">The sequence shown here is derived from an EMBL/GenBank/DDBJ whole genome shotgun (WGS) entry which is preliminary data.</text>
</comment>
<feature type="compositionally biased region" description="Basic and acidic residues" evidence="1">
    <location>
        <begin position="417"/>
        <end position="427"/>
    </location>
</feature>
<feature type="compositionally biased region" description="Basic and acidic residues" evidence="1">
    <location>
        <begin position="437"/>
        <end position="447"/>
    </location>
</feature>
<dbReference type="EMBL" id="LSRX01000027">
    <property type="protein sequence ID" value="OLQ13509.1"/>
    <property type="molecule type" value="Genomic_DNA"/>
</dbReference>
<sequence length="1478" mass="167197">MATWLPQHLVDMFGLLGDSCVQVVKRGDKGKSKGKGKTTDASRLPSAAPVNARPGAKQSGNKGQASARLMPSSFPDGALIPREFLLQELKKGKAPENKWAWVASKQEANETKELAVIHKLSVKVGLLYQTTDDSDSATTVKLPVLRAGQITIEEFKIAPLTGDVPGKLGQTVRKSSAQPVQRKLATFRCTLPKEFAKEGAWKDASSNIQKVIRQFCSDDAFHSSYQWQRRECWSMAGHCDEYLEGYVRIVDEHADKFARMSGRSGCFFERLSREQKKPLVQLVRRQENESSSTYFSRVERAAKEAQQPAAFRKGGRDSLGIKYLTGAGRTELEVLAPPRRGQGWRIRGVNPGDVSDFVEAVEVGKHILVIQRCTGAKPTKITTHPLRKVFGDGGPSGHKTRAAMQTDSGEAETTTADSHKQEGDASSKKRATVTKGPDSKRSKHDSFDGYTVRDCGGIRVEVQQHVKRHPETYKSAWAKDPQWTEVSEGGSVPENYQQWGLRWKQQLRDWELRPSYTNSKMENGRIRWYLESPGEKYNIHTLLFRGVYEEVLQRCKQNAAEKSDGNMLWTCCACHQDVRAATLHTLSKRRSNHLRNAHPGEDRSKFNSIRVRPGEVMVADLPMHQRAWTCSKCRLGLPVMDVWILRKWAISHLAKWFKRKISMRENRKRLTSQSISHSKDGPQLHHYSKDRMKRFVKVKASLEKKSGHKLILVKERYAEGATLLTCTSCTSIFGCLKRATRSCGGQQARLRNLSIKATWWAHKWKHDRATLVRMCSRWRLTEQEAKHAMERARLKCKRLTGGLTPLKKTEYIKDLTVDEDVEENPGPSSLRCATLNACGRDHAWQLLSAEYLDACDILCVQELGITSSQLTCFERQLQKLGFMVWASPAFQDNGKFCHGLLLAVRQSYRVRHVASFAAHAGHFVALQVAGCVFVGVHHKPWIMHGQSFEDEIASLIASMDPDQLWAGFGDWNALPRENLLQAVFHDDGATSVAQTDSDGNWLPTRWKGRRAIDYAVTNTPGKLQCVTSWDAVFGDHKVIEFAFHVREQPEVAWSLPATCKYRCPDGMTGHDWTEALRQAWLALVSEVPDTDTEDEWCWFNRRLEEMFQHAGSMSSGTAGKRPKGTAAVLQPRRLQVTVGNEGDKSTHLERRWRTVIGRLRHLQSLPERCTEQRRLLIEKIQRTRLAEIDFSRLPYRISQILAEAETRLREVTREAERRRLGDWRQRMRSSAAYKWIKGVMTCLPNHVFAPANPDVVSGTTGETLLYIKTHWRSIWDRTTVAWSDVQASFRFPDARAHHFTAPSASDLRQAAQRLRGRAGGLDGWHGDEVAAIPDEAWNVFQALVQRWFQRARDGHDSPFPHDWRVIRQTHIPKTEAQEERQPWVPLGLEDFSEAFDRADPTVAIHALASAGMAPEVASLVSYVDDRNTSVKTPVWLKENMPKLKIVVKGGVAAMCSPAECWAWILVLPAGRGLRFKIT</sequence>
<dbReference type="InterPro" id="IPR036691">
    <property type="entry name" value="Endo/exonu/phosph_ase_sf"/>
</dbReference>
<reference evidence="2 3" key="1">
    <citation type="submission" date="2016-02" db="EMBL/GenBank/DDBJ databases">
        <title>Genome analysis of coral dinoflagellate symbionts highlights evolutionary adaptations to a symbiotic lifestyle.</title>
        <authorList>
            <person name="Aranda M."/>
            <person name="Li Y."/>
            <person name="Liew Y.J."/>
            <person name="Baumgarten S."/>
            <person name="Simakov O."/>
            <person name="Wilson M."/>
            <person name="Piel J."/>
            <person name="Ashoor H."/>
            <person name="Bougouffa S."/>
            <person name="Bajic V.B."/>
            <person name="Ryu T."/>
            <person name="Ravasi T."/>
            <person name="Bayer T."/>
            <person name="Micklem G."/>
            <person name="Kim H."/>
            <person name="Bhak J."/>
            <person name="Lajeunesse T.C."/>
            <person name="Voolstra C.R."/>
        </authorList>
    </citation>
    <scope>NUCLEOTIDE SEQUENCE [LARGE SCALE GENOMIC DNA]</scope>
    <source>
        <strain evidence="2 3">CCMP2467</strain>
    </source>
</reference>
<feature type="region of interest" description="Disordered" evidence="1">
    <location>
        <begin position="27"/>
        <end position="70"/>
    </location>
</feature>
<dbReference type="Gene3D" id="3.60.10.10">
    <property type="entry name" value="Endonuclease/exonuclease/phosphatase"/>
    <property type="match status" value="1"/>
</dbReference>
<gene>
    <name evidence="2" type="ORF">AK812_SmicGene2451</name>
</gene>
<organism evidence="2 3">
    <name type="scientific">Symbiodinium microadriaticum</name>
    <name type="common">Dinoflagellate</name>
    <name type="synonym">Zooxanthella microadriatica</name>
    <dbReference type="NCBI Taxonomy" id="2951"/>
    <lineage>
        <taxon>Eukaryota</taxon>
        <taxon>Sar</taxon>
        <taxon>Alveolata</taxon>
        <taxon>Dinophyceae</taxon>
        <taxon>Suessiales</taxon>
        <taxon>Symbiodiniaceae</taxon>
        <taxon>Symbiodinium</taxon>
    </lineage>
</organism>
<evidence type="ECO:0000313" key="3">
    <source>
        <dbReference type="Proteomes" id="UP000186817"/>
    </source>
</evidence>
<keyword evidence="3" id="KW-1185">Reference proteome</keyword>
<dbReference type="OrthoDB" id="408245at2759"/>
<evidence type="ECO:0000313" key="2">
    <source>
        <dbReference type="EMBL" id="OLQ13509.1"/>
    </source>
</evidence>
<feature type="region of interest" description="Disordered" evidence="1">
    <location>
        <begin position="385"/>
        <end position="448"/>
    </location>
</feature>